<feature type="region of interest" description="Disordered" evidence="2">
    <location>
        <begin position="151"/>
        <end position="179"/>
    </location>
</feature>
<dbReference type="GO" id="GO:0005829">
    <property type="term" value="C:cytosol"/>
    <property type="evidence" value="ECO:0007669"/>
    <property type="project" value="TreeGrafter"/>
</dbReference>
<organism evidence="4">
    <name type="scientific">Ostreococcus tauri</name>
    <name type="common">Marine green alga</name>
    <dbReference type="NCBI Taxonomy" id="70448"/>
    <lineage>
        <taxon>Eukaryota</taxon>
        <taxon>Viridiplantae</taxon>
        <taxon>Chlorophyta</taxon>
        <taxon>Mamiellophyceae</taxon>
        <taxon>Mamiellales</taxon>
        <taxon>Bathycoccaceae</taxon>
        <taxon>Ostreococcus</taxon>
    </lineage>
</organism>
<dbReference type="SFLD" id="SFLDS00003">
    <property type="entry name" value="Haloacid_Dehalogenase"/>
    <property type="match status" value="1"/>
</dbReference>
<feature type="transmembrane region" description="Helical" evidence="3">
    <location>
        <begin position="88"/>
        <end position="111"/>
    </location>
</feature>
<name>A0A1Y5IHB6_OSTTA</name>
<feature type="coiled-coil region" evidence="1">
    <location>
        <begin position="593"/>
        <end position="620"/>
    </location>
</feature>
<keyword evidence="1" id="KW-0175">Coiled coil</keyword>
<evidence type="ECO:0000313" key="4">
    <source>
        <dbReference type="EMBL" id="OUS48960.1"/>
    </source>
</evidence>
<dbReference type="Gene3D" id="3.30.1240.10">
    <property type="match status" value="1"/>
</dbReference>
<dbReference type="GO" id="GO:0016791">
    <property type="term" value="F:phosphatase activity"/>
    <property type="evidence" value="ECO:0007669"/>
    <property type="project" value="TreeGrafter"/>
</dbReference>
<accession>A0A1Y5IHB6</accession>
<evidence type="ECO:0000256" key="1">
    <source>
        <dbReference type="SAM" id="Coils"/>
    </source>
</evidence>
<feature type="coiled-coil region" evidence="1">
    <location>
        <begin position="492"/>
        <end position="536"/>
    </location>
</feature>
<keyword evidence="3" id="KW-0472">Membrane</keyword>
<dbReference type="AlphaFoldDB" id="A0A1Y5IHB6"/>
<dbReference type="PRINTS" id="PR00119">
    <property type="entry name" value="CATATPASE"/>
</dbReference>
<dbReference type="GO" id="GO:0000287">
    <property type="term" value="F:magnesium ion binding"/>
    <property type="evidence" value="ECO:0007669"/>
    <property type="project" value="TreeGrafter"/>
</dbReference>
<evidence type="ECO:0000256" key="2">
    <source>
        <dbReference type="SAM" id="MobiDB-lite"/>
    </source>
</evidence>
<dbReference type="SUPFAM" id="SSF56784">
    <property type="entry name" value="HAD-like"/>
    <property type="match status" value="1"/>
</dbReference>
<dbReference type="Gene3D" id="3.40.50.1000">
    <property type="entry name" value="HAD superfamily/HAD-like"/>
    <property type="match status" value="1"/>
</dbReference>
<dbReference type="InterPro" id="IPR023214">
    <property type="entry name" value="HAD_sf"/>
</dbReference>
<protein>
    <submittedName>
        <fullName evidence="4">HAD-like domain-containing protein</fullName>
    </submittedName>
</protein>
<dbReference type="PROSITE" id="PS01228">
    <property type="entry name" value="COF_1"/>
    <property type="match status" value="1"/>
</dbReference>
<evidence type="ECO:0000256" key="3">
    <source>
        <dbReference type="SAM" id="Phobius"/>
    </source>
</evidence>
<reference evidence="4" key="1">
    <citation type="submission" date="2017-04" db="EMBL/GenBank/DDBJ databases">
        <title>Population genomics of picophytoplankton unveils novel chromosome hypervariability.</title>
        <authorList>
            <consortium name="DOE Joint Genome Institute"/>
            <person name="Blanc-Mathieu R."/>
            <person name="Krasovec M."/>
            <person name="Hebrard M."/>
            <person name="Yau S."/>
            <person name="Desgranges E."/>
            <person name="Martin J."/>
            <person name="Schackwitz W."/>
            <person name="Kuo A."/>
            <person name="Salin G."/>
            <person name="Donnadieu C."/>
            <person name="Desdevises Y."/>
            <person name="Sanchez-Ferandin S."/>
            <person name="Moreau H."/>
            <person name="Rivals E."/>
            <person name="Grigoriev I.V."/>
            <person name="Grimsley N."/>
            <person name="Eyre-Walker A."/>
            <person name="Piganeau G."/>
        </authorList>
    </citation>
    <scope>NUCLEOTIDE SEQUENCE [LARGE SCALE GENOMIC DNA]</scope>
    <source>
        <strain evidence="4">RCC 1115</strain>
    </source>
</reference>
<dbReference type="eggNOG" id="ENOG502S1YA">
    <property type="taxonomic scope" value="Eukaryota"/>
</dbReference>
<feature type="region of interest" description="Disordered" evidence="2">
    <location>
        <begin position="565"/>
        <end position="585"/>
    </location>
</feature>
<keyword evidence="3" id="KW-1133">Transmembrane helix</keyword>
<dbReference type="Pfam" id="PF08282">
    <property type="entry name" value="Hydrolase_3"/>
    <property type="match status" value="1"/>
</dbReference>
<dbReference type="SFLD" id="SFLDG01140">
    <property type="entry name" value="C2.B:_Phosphomannomutase_and_P"/>
    <property type="match status" value="1"/>
</dbReference>
<dbReference type="Proteomes" id="UP000195557">
    <property type="component" value="Unassembled WGS sequence"/>
</dbReference>
<feature type="compositionally biased region" description="Acidic residues" evidence="2">
    <location>
        <begin position="153"/>
        <end position="164"/>
    </location>
</feature>
<dbReference type="PANTHER" id="PTHR10000:SF8">
    <property type="entry name" value="HAD SUPERFAMILY HYDROLASE-LIKE, TYPE 3"/>
    <property type="match status" value="1"/>
</dbReference>
<dbReference type="EMBL" id="KZ155772">
    <property type="protein sequence ID" value="OUS48960.1"/>
    <property type="molecule type" value="Genomic_DNA"/>
</dbReference>
<gene>
    <name evidence="4" type="ORF">BE221DRAFT_143874</name>
</gene>
<dbReference type="InterPro" id="IPR036412">
    <property type="entry name" value="HAD-like_sf"/>
</dbReference>
<sequence>MERAMEREFERATGWWMRDGRDGRGGGGSRRRTPGGSERVIVAPRDDWRREESGERRLPGGGTHTYYVSERVTTYGTPRADAARGARLGALGSIPSALALGIALGATYAYVAFAKEFVDGFDATTYRAERRNGLALRWPLLYASNEKFRSDGSVDEADEAEDEATTTRSMPTSGRVERRDSSREIRLIVTDVDGTLLNSRQELSARAAAALRDAAELGVPTVVATGKTRGPWARALYEELGEENRKMPGLFIQGLVVCDGRGMVLKSRTLEKAGVKDILRFAKTRDSVVVAFCGEQIVCSTRNKYTDKVLDYGEPEPLECGDLLAKSDEFEVNKLLLFGEDDAVARFRAEAETILADVCDITVAVPGMLEFLPKGASKGSAVRDLCEVMDIDLADVLALGDGENDKEMLMYAGLGIAVGNASSVTKSVADVVMEETNDEDAVAKAVEVFVLEPRRLPDGESQAPPREDVMIDAGASGDWLSSRAEALDEARVRAEKEARSRARQKVKSEKEKVEYKKFLERQSTVEERQAAEAELEDELMSKIVAEEKFVGFIRAFTRGAQRFGESITQDSREGDEEQISDDDRTNLADVESMKRQRERLMKLQIEFEATKAALEAQKRASGNSVPSAKPTQFEEDQAARDFIRSETNKITARTSLKKAAAKAAKDAKKSNTNIVDVFASALKSVSNIDTPQRRAERDAAKSRLLALLVNADGGRDCDDDTMSRLMSQVKILEASNPTKKSARSPLMLGLWSCAFTNCPQILGTQQGLSMSALRQKNAVAFFRYNLDAATFEIDRGWPMRRLSGKMSYRDDSSVELDIPKDTGLFGALGMSLSSEKRNYTRLTVSYIDTDLKICRGRNDTIYIFVNNDPTYRSEN</sequence>
<feature type="region of interest" description="Disordered" evidence="2">
    <location>
        <begin position="17"/>
        <end position="39"/>
    </location>
</feature>
<keyword evidence="3" id="KW-0812">Transmembrane</keyword>
<dbReference type="PANTHER" id="PTHR10000">
    <property type="entry name" value="PHOSPHOSERINE PHOSPHATASE"/>
    <property type="match status" value="1"/>
</dbReference>
<proteinExistence type="predicted"/>